<accession>A0ABR4Q7T3</accession>
<feature type="region of interest" description="Disordered" evidence="1">
    <location>
        <begin position="19"/>
        <end position="42"/>
    </location>
</feature>
<evidence type="ECO:0000313" key="4">
    <source>
        <dbReference type="Proteomes" id="UP001651158"/>
    </source>
</evidence>
<comment type="caution">
    <text evidence="2">The sequence shown here is derived from an EMBL/GenBank/DDBJ whole genome shotgun (WGS) entry which is preliminary data.</text>
</comment>
<reference evidence="2 4" key="1">
    <citation type="journal article" date="2022" name="Front. Cell. Infect. Microbiol.">
        <title>The Genomes of Two Strains of Taenia crassiceps the Animal Model for the Study of Human Cysticercosis.</title>
        <authorList>
            <person name="Bobes R.J."/>
            <person name="Estrada K."/>
            <person name="Rios-Valencia D.G."/>
            <person name="Calderon-Gallegos A."/>
            <person name="de la Torre P."/>
            <person name="Carrero J.C."/>
            <person name="Sanchez-Flores A."/>
            <person name="Laclette J.P."/>
        </authorList>
    </citation>
    <scope>NUCLEOTIDE SEQUENCE [LARGE SCALE GENOMIC DNA]</scope>
    <source>
        <strain evidence="2">WFUcys</strain>
    </source>
</reference>
<keyword evidence="4" id="KW-1185">Reference proteome</keyword>
<dbReference type="Proteomes" id="UP001651158">
    <property type="component" value="Unassembled WGS sequence"/>
</dbReference>
<evidence type="ECO:0000313" key="3">
    <source>
        <dbReference type="EMBL" id="KAL5105766.1"/>
    </source>
</evidence>
<evidence type="ECO:0000313" key="2">
    <source>
        <dbReference type="EMBL" id="KAL5105647.1"/>
    </source>
</evidence>
<protein>
    <submittedName>
        <fullName evidence="2">Uncharacterized protein</fullName>
    </submittedName>
</protein>
<evidence type="ECO:0000256" key="1">
    <source>
        <dbReference type="SAM" id="MobiDB-lite"/>
    </source>
</evidence>
<dbReference type="EMBL" id="JAKROA010000007">
    <property type="protein sequence ID" value="KAL5105647.1"/>
    <property type="molecule type" value="Genomic_DNA"/>
</dbReference>
<proteinExistence type="predicted"/>
<gene>
    <name evidence="2" type="ORF">TcWFU_001118</name>
    <name evidence="3" type="ORF">TcWFU_004235</name>
</gene>
<sequence length="137" mass="15183">MLIPLPHCFLHFNTPYHRGRRRESRLPSPLHSTPLHSNSPPPPPPPLAWVASTFHTNVSSQYARHLTMSFSIHLILPLAVMLPPPTELHSEVPLAAHFALQSHYLFFPITLSAPASAKSTIDISLLQSPSTLLHAIT</sequence>
<feature type="compositionally biased region" description="Low complexity" evidence="1">
    <location>
        <begin position="26"/>
        <end position="38"/>
    </location>
</feature>
<reference evidence="2" key="2">
    <citation type="submission" date="2024-12" db="EMBL/GenBank/DDBJ databases">
        <authorList>
            <person name="Estrada K."/>
            <person name="Bobes R.J."/>
            <person name="Sanchez-Flores A."/>
            <person name="Laclette J.P."/>
        </authorList>
    </citation>
    <scope>NUCLEOTIDE SEQUENCE</scope>
    <source>
        <strain evidence="2">WFUcys</strain>
        <tissue evidence="2">Peritoneal cavity of infected mice</tissue>
    </source>
</reference>
<name>A0ABR4Q7T3_9CEST</name>
<dbReference type="EMBL" id="JAKROA010000007">
    <property type="protein sequence ID" value="KAL5105766.1"/>
    <property type="molecule type" value="Genomic_DNA"/>
</dbReference>
<organism evidence="2 4">
    <name type="scientific">Taenia crassiceps</name>
    <dbReference type="NCBI Taxonomy" id="6207"/>
    <lineage>
        <taxon>Eukaryota</taxon>
        <taxon>Metazoa</taxon>
        <taxon>Spiralia</taxon>
        <taxon>Lophotrochozoa</taxon>
        <taxon>Platyhelminthes</taxon>
        <taxon>Cestoda</taxon>
        <taxon>Eucestoda</taxon>
        <taxon>Cyclophyllidea</taxon>
        <taxon>Taeniidae</taxon>
        <taxon>Taenia</taxon>
    </lineage>
</organism>